<dbReference type="AlphaFoldDB" id="A0A9P3L8X5"/>
<dbReference type="InterPro" id="IPR011333">
    <property type="entry name" value="SKP1/BTB/POZ_sf"/>
</dbReference>
<evidence type="ECO:0000256" key="1">
    <source>
        <dbReference type="SAM" id="MobiDB-lite"/>
    </source>
</evidence>
<sequence>MFGNAPLDPMSTPPPNRAVKGKGQKKKGKQVASGTQDHPGFDQPIPADVDKSPEELMRLAFKRAMISGNFLDTTFYAYSRRKTSGVIYSPKAVHANSYILRAKEPQYFEPLLRSGFDGCSIEGQLDGGFPSDFPAEIDDPGYGSDSDLEDDEEPLPQNAEVPIAGGSLASADAREVSTSRADGCGAGKKPEESEVNGEPESHGEKLALGGTGRIHLIRTFAFPTWQSFIFYTSTGKIAFSRLKSQPKIPAIFLFQTHDAGAHPTSPKSMYKLAHRLGLKELKNLAKDDIASKMSADNILAELFSSFTAQYDEIQELEITYACNKAREVVAKGLYSWMEGIEAEDLKHSAGMLARLFQKMAGTPSSSPVRPTTCPSCRAGANGAAFYLKCSTCNYNL</sequence>
<gene>
    <name evidence="2" type="ORF">PsYK624_026860</name>
</gene>
<evidence type="ECO:0000313" key="3">
    <source>
        <dbReference type="Proteomes" id="UP000703269"/>
    </source>
</evidence>
<dbReference type="Proteomes" id="UP000703269">
    <property type="component" value="Unassembled WGS sequence"/>
</dbReference>
<feature type="region of interest" description="Disordered" evidence="1">
    <location>
        <begin position="1"/>
        <end position="49"/>
    </location>
</feature>
<protein>
    <submittedName>
        <fullName evidence="2">Uncharacterized protein</fullName>
    </submittedName>
</protein>
<comment type="caution">
    <text evidence="2">The sequence shown here is derived from an EMBL/GenBank/DDBJ whole genome shotgun (WGS) entry which is preliminary data.</text>
</comment>
<proteinExistence type="predicted"/>
<reference evidence="2 3" key="1">
    <citation type="submission" date="2021-08" db="EMBL/GenBank/DDBJ databases">
        <title>Draft Genome Sequence of Phanerochaete sordida strain YK-624.</title>
        <authorList>
            <person name="Mori T."/>
            <person name="Dohra H."/>
            <person name="Suzuki T."/>
            <person name="Kawagishi H."/>
            <person name="Hirai H."/>
        </authorList>
    </citation>
    <scope>NUCLEOTIDE SEQUENCE [LARGE SCALE GENOMIC DNA]</scope>
    <source>
        <strain evidence="2 3">YK-624</strain>
    </source>
</reference>
<organism evidence="2 3">
    <name type="scientific">Phanerochaete sordida</name>
    <dbReference type="NCBI Taxonomy" id="48140"/>
    <lineage>
        <taxon>Eukaryota</taxon>
        <taxon>Fungi</taxon>
        <taxon>Dikarya</taxon>
        <taxon>Basidiomycota</taxon>
        <taxon>Agaricomycotina</taxon>
        <taxon>Agaricomycetes</taxon>
        <taxon>Polyporales</taxon>
        <taxon>Phanerochaetaceae</taxon>
        <taxon>Phanerochaete</taxon>
    </lineage>
</organism>
<name>A0A9P3L8X5_9APHY</name>
<feature type="compositionally biased region" description="Basic residues" evidence="1">
    <location>
        <begin position="19"/>
        <end position="29"/>
    </location>
</feature>
<dbReference type="Gene3D" id="3.30.710.10">
    <property type="entry name" value="Potassium Channel Kv1.1, Chain A"/>
    <property type="match status" value="1"/>
</dbReference>
<feature type="region of interest" description="Disordered" evidence="1">
    <location>
        <begin position="127"/>
        <end position="206"/>
    </location>
</feature>
<dbReference type="EMBL" id="BPQB01000004">
    <property type="protein sequence ID" value="GJE86606.1"/>
    <property type="molecule type" value="Genomic_DNA"/>
</dbReference>
<dbReference type="OrthoDB" id="6359816at2759"/>
<keyword evidence="3" id="KW-1185">Reference proteome</keyword>
<evidence type="ECO:0000313" key="2">
    <source>
        <dbReference type="EMBL" id="GJE86606.1"/>
    </source>
</evidence>
<accession>A0A9P3L8X5</accession>